<dbReference type="PANTHER" id="PTHR35564:SF4">
    <property type="entry name" value="CYTOPLASMIC PROTEIN"/>
    <property type="match status" value="1"/>
</dbReference>
<sequence>MATAHWRTGYTVADLFSLPDADWSFHQLVRLLLGMGINDSAILESLQAKVDFKSTLSHSLPPGEIRNVIIAENTKDDGVSEKHRVECAHYNLTGIDGPLAEPFLDILRQDVRYGDGAMAAFMDLFNNRIHALRYFIHAETNLTLTNGDAANNFVGQFLLALSGHYYQEQRDFHGQLDDTLLSLSGHLANCRMSLPIVRKLFHTVLGLPVIKMNSIIGRWLTVQKSDHTVMGQSNCRLGQEATLGKRIWDQQAVFELVLGPMSLQRRSQLLPGGVEHHNLKDLIAWISESRCDCKVTLDCEPDAAPEKNATTLSCDLNLTNRLGYGAALKSDAPKSCQVSFMLDLVN</sequence>
<accession>A0ABQ6GYG8</accession>
<reference evidence="1 2" key="1">
    <citation type="submission" date="2023-03" db="EMBL/GenBank/DDBJ databases">
        <title>Draft genome sequence of Thalassotalea insulae KCTC 62186T.</title>
        <authorList>
            <person name="Sawabe T."/>
        </authorList>
    </citation>
    <scope>NUCLEOTIDE SEQUENCE [LARGE SCALE GENOMIC DNA]</scope>
    <source>
        <strain evidence="1 2">KCTC 62186</strain>
    </source>
</reference>
<dbReference type="NCBIfam" id="TIGR03347">
    <property type="entry name" value="VI_chp_1"/>
    <property type="match status" value="1"/>
</dbReference>
<dbReference type="EMBL" id="BSST01000001">
    <property type="protein sequence ID" value="GLX80377.1"/>
    <property type="molecule type" value="Genomic_DNA"/>
</dbReference>
<protein>
    <recommendedName>
        <fullName evidence="3">Type VI secretion system baseplate subunit TssG</fullName>
    </recommendedName>
</protein>
<evidence type="ECO:0000313" key="1">
    <source>
        <dbReference type="EMBL" id="GLX80377.1"/>
    </source>
</evidence>
<proteinExistence type="predicted"/>
<dbReference type="Pfam" id="PF06996">
    <property type="entry name" value="T6SS_TssG"/>
    <property type="match status" value="1"/>
</dbReference>
<dbReference type="InterPro" id="IPR010732">
    <property type="entry name" value="T6SS_TssG-like"/>
</dbReference>
<dbReference type="PANTHER" id="PTHR35564">
    <property type="match status" value="1"/>
</dbReference>
<evidence type="ECO:0000313" key="2">
    <source>
        <dbReference type="Proteomes" id="UP001157186"/>
    </source>
</evidence>
<organism evidence="1 2">
    <name type="scientific">Thalassotalea insulae</name>
    <dbReference type="NCBI Taxonomy" id="2056778"/>
    <lineage>
        <taxon>Bacteria</taxon>
        <taxon>Pseudomonadati</taxon>
        <taxon>Pseudomonadota</taxon>
        <taxon>Gammaproteobacteria</taxon>
        <taxon>Alteromonadales</taxon>
        <taxon>Colwelliaceae</taxon>
        <taxon>Thalassotalea</taxon>
    </lineage>
</organism>
<dbReference type="Proteomes" id="UP001157186">
    <property type="component" value="Unassembled WGS sequence"/>
</dbReference>
<name>A0ABQ6GYG8_9GAMM</name>
<gene>
    <name evidence="1" type="ORF">tinsulaeT_37170</name>
</gene>
<dbReference type="RefSeq" id="WP_284246360.1">
    <property type="nucleotide sequence ID" value="NZ_BSST01000001.1"/>
</dbReference>
<comment type="caution">
    <text evidence="1">The sequence shown here is derived from an EMBL/GenBank/DDBJ whole genome shotgun (WGS) entry which is preliminary data.</text>
</comment>
<keyword evidence="2" id="KW-1185">Reference proteome</keyword>
<evidence type="ECO:0008006" key="3">
    <source>
        <dbReference type="Google" id="ProtNLM"/>
    </source>
</evidence>